<organism evidence="1 2">
    <name type="scientific">Stegodyphus mimosarum</name>
    <name type="common">African social velvet spider</name>
    <dbReference type="NCBI Taxonomy" id="407821"/>
    <lineage>
        <taxon>Eukaryota</taxon>
        <taxon>Metazoa</taxon>
        <taxon>Ecdysozoa</taxon>
        <taxon>Arthropoda</taxon>
        <taxon>Chelicerata</taxon>
        <taxon>Arachnida</taxon>
        <taxon>Araneae</taxon>
        <taxon>Araneomorphae</taxon>
        <taxon>Entelegynae</taxon>
        <taxon>Eresoidea</taxon>
        <taxon>Eresidae</taxon>
        <taxon>Stegodyphus</taxon>
    </lineage>
</organism>
<name>A0A087UVQ2_STEMI</name>
<evidence type="ECO:0000313" key="2">
    <source>
        <dbReference type="Proteomes" id="UP000054359"/>
    </source>
</evidence>
<sequence>MNSLFLFKDWVPIIARDVQRQRRQAPQAPFSNAYLSGMPSKRRKIMTNGSPVLLGQSQSALSDILFQAISNANVQPLHNIEEVKKDASQDVLLQSSFNEHMKNAIQERLHRDLDYCSERFPNAEKYFNIDHI</sequence>
<dbReference type="GO" id="GO:0031593">
    <property type="term" value="F:polyubiquitin modification-dependent protein binding"/>
    <property type="evidence" value="ECO:0007669"/>
    <property type="project" value="TreeGrafter"/>
</dbReference>
<dbReference type="OrthoDB" id="1885901at2759"/>
<evidence type="ECO:0000313" key="1">
    <source>
        <dbReference type="EMBL" id="KFM81441.1"/>
    </source>
</evidence>
<dbReference type="OMA" id="YTAERFP"/>
<dbReference type="GO" id="GO:0036503">
    <property type="term" value="P:ERAD pathway"/>
    <property type="evidence" value="ECO:0007669"/>
    <property type="project" value="TreeGrafter"/>
</dbReference>
<protein>
    <submittedName>
        <fullName evidence="1">Large proline-rich protein BAG6</fullName>
    </submittedName>
</protein>
<dbReference type="PANTHER" id="PTHR15204">
    <property type="entry name" value="LARGE PROLINE-RICH PROTEIN BAG6"/>
    <property type="match status" value="1"/>
</dbReference>
<dbReference type="GO" id="GO:0051787">
    <property type="term" value="F:misfolded protein binding"/>
    <property type="evidence" value="ECO:0007669"/>
    <property type="project" value="TreeGrafter"/>
</dbReference>
<dbReference type="PANTHER" id="PTHR15204:SF0">
    <property type="entry name" value="LARGE PROLINE-RICH PROTEIN BAG6"/>
    <property type="match status" value="1"/>
</dbReference>
<gene>
    <name evidence="1" type="ORF">X975_03676</name>
</gene>
<dbReference type="EMBL" id="KK121857">
    <property type="protein sequence ID" value="KFM81441.1"/>
    <property type="molecule type" value="Genomic_DNA"/>
</dbReference>
<dbReference type="Proteomes" id="UP000054359">
    <property type="component" value="Unassembled WGS sequence"/>
</dbReference>
<keyword evidence="2" id="KW-1185">Reference proteome</keyword>
<accession>A0A087UVQ2</accession>
<dbReference type="STRING" id="407821.A0A087UVQ2"/>
<dbReference type="AlphaFoldDB" id="A0A087UVQ2"/>
<reference evidence="1 2" key="1">
    <citation type="submission" date="2013-11" db="EMBL/GenBank/DDBJ databases">
        <title>Genome sequencing of Stegodyphus mimosarum.</title>
        <authorList>
            <person name="Bechsgaard J."/>
        </authorList>
    </citation>
    <scope>NUCLEOTIDE SEQUENCE [LARGE SCALE GENOMIC DNA]</scope>
</reference>
<proteinExistence type="predicted"/>
<feature type="non-terminal residue" evidence="1">
    <location>
        <position position="132"/>
    </location>
</feature>
<dbReference type="GO" id="GO:0071818">
    <property type="term" value="C:BAT3 complex"/>
    <property type="evidence" value="ECO:0007669"/>
    <property type="project" value="TreeGrafter"/>
</dbReference>